<dbReference type="EMBL" id="AZFW01000018">
    <property type="protein sequence ID" value="KRM29104.1"/>
    <property type="molecule type" value="Genomic_DNA"/>
</dbReference>
<dbReference type="PATRIC" id="fig|1122147.4.peg.1099"/>
<evidence type="ECO:0000313" key="3">
    <source>
        <dbReference type="EMBL" id="KRM29104.1"/>
    </source>
</evidence>
<reference evidence="3 4" key="1">
    <citation type="journal article" date="2015" name="Genome Announc.">
        <title>Expanding the biotechnology potential of lactobacilli through comparative genomics of 213 strains and associated genera.</title>
        <authorList>
            <person name="Sun Z."/>
            <person name="Harris H.M."/>
            <person name="McCann A."/>
            <person name="Guo C."/>
            <person name="Argimon S."/>
            <person name="Zhang W."/>
            <person name="Yang X."/>
            <person name="Jeffery I.B."/>
            <person name="Cooney J.C."/>
            <person name="Kagawa T.F."/>
            <person name="Liu W."/>
            <person name="Song Y."/>
            <person name="Salvetti E."/>
            <person name="Wrobel A."/>
            <person name="Rasinkangas P."/>
            <person name="Parkhill J."/>
            <person name="Rea M.C."/>
            <person name="O'Sullivan O."/>
            <person name="Ritari J."/>
            <person name="Douillard F.P."/>
            <person name="Paul Ross R."/>
            <person name="Yang R."/>
            <person name="Briner A.E."/>
            <person name="Felis G.E."/>
            <person name="de Vos W.M."/>
            <person name="Barrangou R."/>
            <person name="Klaenhammer T.R."/>
            <person name="Caufield P.W."/>
            <person name="Cui Y."/>
            <person name="Zhang H."/>
            <person name="O'Toole P.W."/>
        </authorList>
    </citation>
    <scope>NUCLEOTIDE SEQUENCE [LARGE SCALE GENOMIC DNA]</scope>
    <source>
        <strain evidence="3 4">DSM 16991</strain>
    </source>
</reference>
<comment type="similarity">
    <text evidence="1">Belongs to the glycosyl hydrolase 25 family.</text>
</comment>
<feature type="region of interest" description="Disordered" evidence="2">
    <location>
        <begin position="178"/>
        <end position="204"/>
    </location>
</feature>
<evidence type="ECO:0000313" key="4">
    <source>
        <dbReference type="Proteomes" id="UP000050949"/>
    </source>
</evidence>
<comment type="caution">
    <text evidence="3">The sequence shown here is derived from an EMBL/GenBank/DDBJ whole genome shotgun (WGS) entry which is preliminary data.</text>
</comment>
<dbReference type="GO" id="GO:0009253">
    <property type="term" value="P:peptidoglycan catabolic process"/>
    <property type="evidence" value="ECO:0007669"/>
    <property type="project" value="InterPro"/>
</dbReference>
<dbReference type="SUPFAM" id="SSF51445">
    <property type="entry name" value="(Trans)glycosidases"/>
    <property type="match status" value="1"/>
</dbReference>
<dbReference type="Gene3D" id="3.20.20.80">
    <property type="entry name" value="Glycosidases"/>
    <property type="match status" value="1"/>
</dbReference>
<dbReference type="PANTHER" id="PTHR34135:SF2">
    <property type="entry name" value="LYSOZYME"/>
    <property type="match status" value="1"/>
</dbReference>
<dbReference type="RefSeq" id="WP_051225403.1">
    <property type="nucleotide sequence ID" value="NZ_AUEH01000043.1"/>
</dbReference>
<accession>A0A0R1XGC0</accession>
<dbReference type="GO" id="GO:0016052">
    <property type="term" value="P:carbohydrate catabolic process"/>
    <property type="evidence" value="ECO:0007669"/>
    <property type="project" value="TreeGrafter"/>
</dbReference>
<dbReference type="AlphaFoldDB" id="A0A0R1XGC0"/>
<dbReference type="eggNOG" id="COG3757">
    <property type="taxonomic scope" value="Bacteria"/>
</dbReference>
<sequence>MVFFKNLATNQVAGVVVKLTEGNGGYANDEAANQIAAAQAAGLKVSVYHYAWYNGADEARGEADFFASQAAQLGLSKDTLMVDDVENSAMTNPYDDTVTFQKELASLGYSNQATYSMASWFWKNKLPRNYPIWVANYGVDQPGVDNAAAWQYTNNFNGQHVDMSYDFSGIFTTGSTITSPPASNNADGGSTTTPPVNPDPLANTTPPASMSGIATINYIPNYGIALWNGYGANRTYAGRTLLTGTKWKVLAQTYAAGEYWYNLGGNQWIEGQYTNIDTGTIGVPAVNSNGASNSKVVTIKYVPNYGIALWNGYGTSRQYAGRTLMNATSWAVFGEKYVDGGFWYNLGGNQWIEGQYTTSPNGLPAFE</sequence>
<dbReference type="InterPro" id="IPR002053">
    <property type="entry name" value="Glyco_hydro_25"/>
</dbReference>
<evidence type="ECO:0000256" key="2">
    <source>
        <dbReference type="SAM" id="MobiDB-lite"/>
    </source>
</evidence>
<evidence type="ECO:0000256" key="1">
    <source>
        <dbReference type="ARBA" id="ARBA00010646"/>
    </source>
</evidence>
<evidence type="ECO:0008006" key="5">
    <source>
        <dbReference type="Google" id="ProtNLM"/>
    </source>
</evidence>
<dbReference type="Pfam" id="PF01183">
    <property type="entry name" value="Glyco_hydro_25"/>
    <property type="match status" value="1"/>
</dbReference>
<gene>
    <name evidence="3" type="ORF">FC91_GL001061</name>
</gene>
<dbReference type="Proteomes" id="UP000050949">
    <property type="component" value="Unassembled WGS sequence"/>
</dbReference>
<dbReference type="InterPro" id="IPR017853">
    <property type="entry name" value="GH"/>
</dbReference>
<feature type="compositionally biased region" description="Polar residues" evidence="2">
    <location>
        <begin position="182"/>
        <end position="194"/>
    </location>
</feature>
<protein>
    <recommendedName>
        <fullName evidence="5">Lysozyme</fullName>
    </recommendedName>
</protein>
<dbReference type="eggNOG" id="COG0791">
    <property type="taxonomic scope" value="Bacteria"/>
</dbReference>
<dbReference type="PANTHER" id="PTHR34135">
    <property type="entry name" value="LYSOZYME"/>
    <property type="match status" value="1"/>
</dbReference>
<name>A0A0R1XGC0_9LACO</name>
<dbReference type="GO" id="GO:0016998">
    <property type="term" value="P:cell wall macromolecule catabolic process"/>
    <property type="evidence" value="ECO:0007669"/>
    <property type="project" value="InterPro"/>
</dbReference>
<dbReference type="GO" id="GO:0003796">
    <property type="term" value="F:lysozyme activity"/>
    <property type="evidence" value="ECO:0007669"/>
    <property type="project" value="InterPro"/>
</dbReference>
<dbReference type="PROSITE" id="PS51904">
    <property type="entry name" value="GLYCOSYL_HYDROL_F25_2"/>
    <property type="match status" value="1"/>
</dbReference>
<organism evidence="3 4">
    <name type="scientific">Schleiferilactobacillus harbinensis DSM 16991</name>
    <dbReference type="NCBI Taxonomy" id="1122147"/>
    <lineage>
        <taxon>Bacteria</taxon>
        <taxon>Bacillati</taxon>
        <taxon>Bacillota</taxon>
        <taxon>Bacilli</taxon>
        <taxon>Lactobacillales</taxon>
        <taxon>Lactobacillaceae</taxon>
        <taxon>Schleiferilactobacillus</taxon>
    </lineage>
</organism>
<proteinExistence type="inferred from homology"/>